<evidence type="ECO:0000313" key="6">
    <source>
        <dbReference type="Proteomes" id="UP000235371"/>
    </source>
</evidence>
<dbReference type="InterPro" id="IPR005511">
    <property type="entry name" value="SMP-30"/>
</dbReference>
<keyword evidence="3" id="KW-0479">Metal-binding</keyword>
<dbReference type="STRING" id="1095630.A0A2J6TPM3"/>
<sequence length="310" mass="35135">MTGIKQWVVKEPWLDLHCELGEGPYYEVATNTLRFVDIKKKELHTINVAQEPMSLKTLQLDMPIGVTANIEGDNPQEKILIAGKSGIYILERKTGEVELLKKFYDNEEKDERLRSNDGAVDPQGRFWVGTMNDFWLGDVYAEGSLFRFNSDLSRTTLKTDLTIPNSVGWSLDHKTLYFVHTTAKHILAYTYSPTTGSISDERIFYQHPGPGFPDGFRIDKEGFIWQAIYGEGKVLRISTEGKEGKVVGEVSFPTRNITCPVFVGTEIWVTTAAEEDEREVESLRYGGGIFKCDVGVGGRKEFEFRLERDV</sequence>
<evidence type="ECO:0000256" key="1">
    <source>
        <dbReference type="ARBA" id="ARBA00008853"/>
    </source>
</evidence>
<evidence type="ECO:0000256" key="3">
    <source>
        <dbReference type="PIRSR" id="PIRSR605511-2"/>
    </source>
</evidence>
<protein>
    <submittedName>
        <fullName evidence="5">Putative calcium homeostasis protein Regucalcin</fullName>
    </submittedName>
</protein>
<evidence type="ECO:0000259" key="4">
    <source>
        <dbReference type="Pfam" id="PF08450"/>
    </source>
</evidence>
<dbReference type="Proteomes" id="UP000235371">
    <property type="component" value="Unassembled WGS sequence"/>
</dbReference>
<keyword evidence="3" id="KW-0862">Zinc</keyword>
<reference evidence="5 6" key="1">
    <citation type="submission" date="2016-04" db="EMBL/GenBank/DDBJ databases">
        <title>A degradative enzymes factory behind the ericoid mycorrhizal symbiosis.</title>
        <authorList>
            <consortium name="DOE Joint Genome Institute"/>
            <person name="Martino E."/>
            <person name="Morin E."/>
            <person name="Grelet G."/>
            <person name="Kuo A."/>
            <person name="Kohler A."/>
            <person name="Daghino S."/>
            <person name="Barry K."/>
            <person name="Choi C."/>
            <person name="Cichocki N."/>
            <person name="Clum A."/>
            <person name="Copeland A."/>
            <person name="Hainaut M."/>
            <person name="Haridas S."/>
            <person name="Labutti K."/>
            <person name="Lindquist E."/>
            <person name="Lipzen A."/>
            <person name="Khouja H.-R."/>
            <person name="Murat C."/>
            <person name="Ohm R."/>
            <person name="Olson A."/>
            <person name="Spatafora J."/>
            <person name="Veneault-Fourrey C."/>
            <person name="Henrissat B."/>
            <person name="Grigoriev I."/>
            <person name="Martin F."/>
            <person name="Perotto S."/>
        </authorList>
    </citation>
    <scope>NUCLEOTIDE SEQUENCE [LARGE SCALE GENOMIC DNA]</scope>
    <source>
        <strain evidence="5 6">E</strain>
    </source>
</reference>
<dbReference type="GeneID" id="36596192"/>
<name>A0A2J6TPM3_9HELO</name>
<feature type="active site" description="Proton donor/acceptor" evidence="2">
    <location>
        <position position="214"/>
    </location>
</feature>
<dbReference type="FunCoup" id="A0A2J6TPM3">
    <property type="interactions" value="48"/>
</dbReference>
<dbReference type="InterPro" id="IPR013658">
    <property type="entry name" value="SGL"/>
</dbReference>
<dbReference type="PANTHER" id="PTHR10907">
    <property type="entry name" value="REGUCALCIN"/>
    <property type="match status" value="1"/>
</dbReference>
<dbReference type="InParanoid" id="A0A2J6TPM3"/>
<comment type="cofactor">
    <cofactor evidence="3">
        <name>Zn(2+)</name>
        <dbReference type="ChEBI" id="CHEBI:29105"/>
    </cofactor>
    <text evidence="3">Binds 1 divalent metal cation per subunit.</text>
</comment>
<proteinExistence type="inferred from homology"/>
<dbReference type="GO" id="GO:0005509">
    <property type="term" value="F:calcium ion binding"/>
    <property type="evidence" value="ECO:0007669"/>
    <property type="project" value="TreeGrafter"/>
</dbReference>
<dbReference type="InterPro" id="IPR011042">
    <property type="entry name" value="6-blade_b-propeller_TolB-like"/>
</dbReference>
<keyword evidence="6" id="KW-1185">Reference proteome</keyword>
<dbReference type="PANTHER" id="PTHR10907:SF47">
    <property type="entry name" value="REGUCALCIN"/>
    <property type="match status" value="1"/>
</dbReference>
<feature type="binding site" evidence="3">
    <location>
        <position position="165"/>
    </location>
    <ligand>
        <name>a divalent metal cation</name>
        <dbReference type="ChEBI" id="CHEBI:60240"/>
    </ligand>
</feature>
<dbReference type="SUPFAM" id="SSF63829">
    <property type="entry name" value="Calcium-dependent phosphotriesterase"/>
    <property type="match status" value="1"/>
</dbReference>
<comment type="similarity">
    <text evidence="1">Belongs to the SMP-30/CGR1 family.</text>
</comment>
<feature type="binding site" evidence="3">
    <location>
        <position position="22"/>
    </location>
    <ligand>
        <name>a divalent metal cation</name>
        <dbReference type="ChEBI" id="CHEBI:60240"/>
    </ligand>
</feature>
<evidence type="ECO:0000313" key="5">
    <source>
        <dbReference type="EMBL" id="PMD64965.1"/>
    </source>
</evidence>
<feature type="binding site" evidence="3">
    <location>
        <position position="116"/>
    </location>
    <ligand>
        <name>substrate</name>
    </ligand>
</feature>
<dbReference type="Gene3D" id="2.120.10.30">
    <property type="entry name" value="TolB, C-terminal domain"/>
    <property type="match status" value="1"/>
</dbReference>
<dbReference type="GO" id="GO:0004341">
    <property type="term" value="F:gluconolactonase activity"/>
    <property type="evidence" value="ECO:0007669"/>
    <property type="project" value="TreeGrafter"/>
</dbReference>
<organism evidence="5 6">
    <name type="scientific">Hyaloscypha bicolor E</name>
    <dbReference type="NCBI Taxonomy" id="1095630"/>
    <lineage>
        <taxon>Eukaryota</taxon>
        <taxon>Fungi</taxon>
        <taxon>Dikarya</taxon>
        <taxon>Ascomycota</taxon>
        <taxon>Pezizomycotina</taxon>
        <taxon>Leotiomycetes</taxon>
        <taxon>Helotiales</taxon>
        <taxon>Hyaloscyphaceae</taxon>
        <taxon>Hyaloscypha</taxon>
        <taxon>Hyaloscypha bicolor</taxon>
    </lineage>
</organism>
<gene>
    <name evidence="5" type="ORF">K444DRAFT_705634</name>
</gene>
<dbReference type="PRINTS" id="PR01790">
    <property type="entry name" value="SMP30FAMILY"/>
</dbReference>
<dbReference type="EMBL" id="KZ613747">
    <property type="protein sequence ID" value="PMD64965.1"/>
    <property type="molecule type" value="Genomic_DNA"/>
</dbReference>
<dbReference type="RefSeq" id="XP_024741869.1">
    <property type="nucleotide sequence ID" value="XM_024888116.1"/>
</dbReference>
<dbReference type="AlphaFoldDB" id="A0A2J6TPM3"/>
<feature type="binding site" evidence="3">
    <location>
        <position position="114"/>
    </location>
    <ligand>
        <name>substrate</name>
    </ligand>
</feature>
<feature type="domain" description="SMP-30/Gluconolactonase/LRE-like region" evidence="4">
    <location>
        <begin position="20"/>
        <end position="272"/>
    </location>
</feature>
<accession>A0A2J6TPM3</accession>
<feature type="binding site" evidence="3">
    <location>
        <position position="214"/>
    </location>
    <ligand>
        <name>a divalent metal cation</name>
        <dbReference type="ChEBI" id="CHEBI:60240"/>
    </ligand>
</feature>
<dbReference type="Pfam" id="PF08450">
    <property type="entry name" value="SGL"/>
    <property type="match status" value="1"/>
</dbReference>
<evidence type="ECO:0000256" key="2">
    <source>
        <dbReference type="PIRSR" id="PIRSR605511-1"/>
    </source>
</evidence>
<dbReference type="OrthoDB" id="423498at2759"/>